<dbReference type="Gene3D" id="1.10.3730.10">
    <property type="entry name" value="ProC C-terminal domain-like"/>
    <property type="match status" value="1"/>
</dbReference>
<dbReference type="EMBL" id="JACIEP010000005">
    <property type="protein sequence ID" value="MBB4035910.1"/>
    <property type="molecule type" value="Genomic_DNA"/>
</dbReference>
<dbReference type="SUPFAM" id="SSF51735">
    <property type="entry name" value="NAD(P)-binding Rossmann-fold domains"/>
    <property type="match status" value="1"/>
</dbReference>
<comment type="catalytic activity">
    <reaction evidence="4">
        <text>L-proline + NAD(+) = (S)-1-pyrroline-5-carboxylate + NADH + 2 H(+)</text>
        <dbReference type="Rhea" id="RHEA:14105"/>
        <dbReference type="ChEBI" id="CHEBI:15378"/>
        <dbReference type="ChEBI" id="CHEBI:17388"/>
        <dbReference type="ChEBI" id="CHEBI:57540"/>
        <dbReference type="ChEBI" id="CHEBI:57945"/>
        <dbReference type="ChEBI" id="CHEBI:60039"/>
        <dbReference type="EC" id="1.5.1.2"/>
    </reaction>
</comment>
<keyword evidence="3 4" id="KW-0560">Oxidoreductase</keyword>
<dbReference type="Pfam" id="PF14748">
    <property type="entry name" value="P5CR_dimer"/>
    <property type="match status" value="1"/>
</dbReference>
<keyword evidence="4" id="KW-0963">Cytoplasm</keyword>
<feature type="domain" description="Pyrroline-5-carboxylate reductase dimerisation" evidence="8">
    <location>
        <begin position="160"/>
        <end position="259"/>
    </location>
</feature>
<comment type="function">
    <text evidence="4">Catalyzes the reduction of 1-pyrroline-5-carboxylate (PCA) to L-proline.</text>
</comment>
<comment type="similarity">
    <text evidence="1 4">Belongs to the pyrroline-5-carboxylate reductase family.</text>
</comment>
<evidence type="ECO:0000256" key="3">
    <source>
        <dbReference type="ARBA" id="ARBA00023002"/>
    </source>
</evidence>
<feature type="domain" description="Pyrroline-5-carboxylate reductase catalytic N-terminal" evidence="7">
    <location>
        <begin position="2"/>
        <end position="97"/>
    </location>
</feature>
<organism evidence="9 10">
    <name type="scientific">Dysgonomonas hofstadii</name>
    <dbReference type="NCBI Taxonomy" id="637886"/>
    <lineage>
        <taxon>Bacteria</taxon>
        <taxon>Pseudomonadati</taxon>
        <taxon>Bacteroidota</taxon>
        <taxon>Bacteroidia</taxon>
        <taxon>Bacteroidales</taxon>
        <taxon>Dysgonomonadaceae</taxon>
        <taxon>Dysgonomonas</taxon>
    </lineage>
</organism>
<dbReference type="RefSeq" id="WP_183306819.1">
    <property type="nucleotide sequence ID" value="NZ_JACIEP010000005.1"/>
</dbReference>
<dbReference type="InterPro" id="IPR028939">
    <property type="entry name" value="P5C_Rdtase_cat_N"/>
</dbReference>
<feature type="binding site" evidence="6">
    <location>
        <begin position="6"/>
        <end position="11"/>
    </location>
    <ligand>
        <name>NADP(+)</name>
        <dbReference type="ChEBI" id="CHEBI:58349"/>
    </ligand>
</feature>
<evidence type="ECO:0000256" key="5">
    <source>
        <dbReference type="NCBIfam" id="TIGR00112"/>
    </source>
</evidence>
<evidence type="ECO:0000256" key="2">
    <source>
        <dbReference type="ARBA" id="ARBA00022857"/>
    </source>
</evidence>
<dbReference type="PIRSF" id="PIRSF000193">
    <property type="entry name" value="Pyrrol-5-carb_rd"/>
    <property type="match status" value="1"/>
</dbReference>
<reference evidence="9 10" key="1">
    <citation type="submission" date="2020-08" db="EMBL/GenBank/DDBJ databases">
        <title>Genomic Encyclopedia of Type Strains, Phase IV (KMG-IV): sequencing the most valuable type-strain genomes for metagenomic binning, comparative biology and taxonomic classification.</title>
        <authorList>
            <person name="Goeker M."/>
        </authorList>
    </citation>
    <scope>NUCLEOTIDE SEQUENCE [LARGE SCALE GENOMIC DNA]</scope>
    <source>
        <strain evidence="9 10">DSM 104969</strain>
    </source>
</reference>
<comment type="catalytic activity">
    <reaction evidence="4">
        <text>L-proline + NADP(+) = (S)-1-pyrroline-5-carboxylate + NADPH + 2 H(+)</text>
        <dbReference type="Rhea" id="RHEA:14109"/>
        <dbReference type="ChEBI" id="CHEBI:15378"/>
        <dbReference type="ChEBI" id="CHEBI:17388"/>
        <dbReference type="ChEBI" id="CHEBI:57783"/>
        <dbReference type="ChEBI" id="CHEBI:58349"/>
        <dbReference type="ChEBI" id="CHEBI:60039"/>
        <dbReference type="EC" id="1.5.1.2"/>
    </reaction>
</comment>
<evidence type="ECO:0000313" key="9">
    <source>
        <dbReference type="EMBL" id="MBB4035910.1"/>
    </source>
</evidence>
<dbReference type="UniPathway" id="UPA00098">
    <property type="reaction ID" value="UER00361"/>
</dbReference>
<dbReference type="AlphaFoldDB" id="A0A840CIX7"/>
<accession>A0A840CIX7</accession>
<proteinExistence type="inferred from homology"/>
<dbReference type="NCBIfam" id="TIGR00112">
    <property type="entry name" value="proC"/>
    <property type="match status" value="1"/>
</dbReference>
<dbReference type="GO" id="GO:0004735">
    <property type="term" value="F:pyrroline-5-carboxylate reductase activity"/>
    <property type="evidence" value="ECO:0007669"/>
    <property type="project" value="UniProtKB-UniRule"/>
</dbReference>
<evidence type="ECO:0000256" key="4">
    <source>
        <dbReference type="HAMAP-Rule" id="MF_01925"/>
    </source>
</evidence>
<evidence type="ECO:0000256" key="1">
    <source>
        <dbReference type="ARBA" id="ARBA00005525"/>
    </source>
</evidence>
<evidence type="ECO:0000313" key="10">
    <source>
        <dbReference type="Proteomes" id="UP000555103"/>
    </source>
</evidence>
<dbReference type="PANTHER" id="PTHR11645:SF0">
    <property type="entry name" value="PYRROLINE-5-CARBOXYLATE REDUCTASE 3"/>
    <property type="match status" value="1"/>
</dbReference>
<evidence type="ECO:0000259" key="7">
    <source>
        <dbReference type="Pfam" id="PF03807"/>
    </source>
</evidence>
<comment type="caution">
    <text evidence="9">The sequence shown here is derived from an EMBL/GenBank/DDBJ whole genome shotgun (WGS) entry which is preliminary data.</text>
</comment>
<dbReference type="InterPro" id="IPR008927">
    <property type="entry name" value="6-PGluconate_DH-like_C_sf"/>
</dbReference>
<dbReference type="EC" id="1.5.1.2" evidence="4 5"/>
<dbReference type="InterPro" id="IPR000304">
    <property type="entry name" value="Pyrroline-COOH_reductase"/>
</dbReference>
<gene>
    <name evidence="4" type="primary">proC</name>
    <name evidence="9" type="ORF">GGR21_001805</name>
</gene>
<dbReference type="HAMAP" id="MF_01925">
    <property type="entry name" value="P5C_reductase"/>
    <property type="match status" value="1"/>
</dbReference>
<comment type="subcellular location">
    <subcellularLocation>
        <location evidence="4">Cytoplasm</location>
    </subcellularLocation>
</comment>
<dbReference type="GO" id="GO:0055129">
    <property type="term" value="P:L-proline biosynthetic process"/>
    <property type="evidence" value="ECO:0007669"/>
    <property type="project" value="UniProtKB-UniRule"/>
</dbReference>
<dbReference type="Pfam" id="PF03807">
    <property type="entry name" value="F420_oxidored"/>
    <property type="match status" value="1"/>
</dbReference>
<sequence>MKISIIGAGNMGGAIAIGLVLSKNIPSHNLTVIDNRGRNVPRLKAASEDINVVVDDYSSLSSADVVIIAVKPWIVEQVLKTHGALLNPKQLIVSVAAVVTLAQLQEWTSPRQPVFRVVPNTAIAVSQSMTYITSQSADKEQQDNIYRIFSLLGKAEIVDEKLISAITSLTSCGIAFAFRYIRAAMEGGIEMGIYPDQAKAGILQTLRGAIELLEANGTHPEQEIDKVTTPGGITIKGLNEMEHSGFTSAVINGLKASNTK</sequence>
<keyword evidence="4" id="KW-0641">Proline biosynthesis</keyword>
<name>A0A840CIX7_9BACT</name>
<dbReference type="InterPro" id="IPR029036">
    <property type="entry name" value="P5CR_dimer"/>
</dbReference>
<comment type="pathway">
    <text evidence="4">Amino-acid biosynthesis; L-proline biosynthesis; L-proline from L-glutamate 5-semialdehyde: step 1/1.</text>
</comment>
<dbReference type="Gene3D" id="3.40.50.720">
    <property type="entry name" value="NAD(P)-binding Rossmann-like Domain"/>
    <property type="match status" value="1"/>
</dbReference>
<evidence type="ECO:0000259" key="8">
    <source>
        <dbReference type="Pfam" id="PF14748"/>
    </source>
</evidence>
<dbReference type="Proteomes" id="UP000555103">
    <property type="component" value="Unassembled WGS sequence"/>
</dbReference>
<evidence type="ECO:0000256" key="6">
    <source>
        <dbReference type="PIRSR" id="PIRSR000193-1"/>
    </source>
</evidence>
<keyword evidence="10" id="KW-1185">Reference proteome</keyword>
<feature type="binding site" evidence="6">
    <location>
        <begin position="69"/>
        <end position="72"/>
    </location>
    <ligand>
        <name>NADP(+)</name>
        <dbReference type="ChEBI" id="CHEBI:58349"/>
    </ligand>
</feature>
<keyword evidence="2 4" id="KW-0521">NADP</keyword>
<dbReference type="SUPFAM" id="SSF48179">
    <property type="entry name" value="6-phosphogluconate dehydrogenase C-terminal domain-like"/>
    <property type="match status" value="1"/>
</dbReference>
<protein>
    <recommendedName>
        <fullName evidence="4 5">Pyrroline-5-carboxylate reductase</fullName>
        <shortName evidence="4">P5C reductase</shortName>
        <shortName evidence="4">P5CR</shortName>
        <ecNumber evidence="4 5">1.5.1.2</ecNumber>
    </recommendedName>
    <alternativeName>
        <fullName evidence="4">PCA reductase</fullName>
    </alternativeName>
</protein>
<dbReference type="GO" id="GO:0005737">
    <property type="term" value="C:cytoplasm"/>
    <property type="evidence" value="ECO:0007669"/>
    <property type="project" value="UniProtKB-SubCell"/>
</dbReference>
<dbReference type="InterPro" id="IPR036291">
    <property type="entry name" value="NAD(P)-bd_dom_sf"/>
</dbReference>
<dbReference type="PANTHER" id="PTHR11645">
    <property type="entry name" value="PYRROLINE-5-CARBOXYLATE REDUCTASE"/>
    <property type="match status" value="1"/>
</dbReference>
<keyword evidence="4" id="KW-0028">Amino-acid biosynthesis</keyword>